<gene>
    <name evidence="5" type="ORF">SAMN05518682_2059</name>
</gene>
<evidence type="ECO:0000256" key="2">
    <source>
        <dbReference type="ARBA" id="ARBA00022643"/>
    </source>
</evidence>
<organism evidence="5 6">
    <name type="scientific">Cellulosimicrobium aquatile</name>
    <dbReference type="NCBI Taxonomy" id="1612203"/>
    <lineage>
        <taxon>Bacteria</taxon>
        <taxon>Bacillati</taxon>
        <taxon>Actinomycetota</taxon>
        <taxon>Actinomycetes</taxon>
        <taxon>Micrococcales</taxon>
        <taxon>Promicromonosporaceae</taxon>
        <taxon>Cellulosimicrobium</taxon>
    </lineage>
</organism>
<proteinExistence type="predicted"/>
<dbReference type="Proteomes" id="UP000186235">
    <property type="component" value="Unassembled WGS sequence"/>
</dbReference>
<evidence type="ECO:0000313" key="5">
    <source>
        <dbReference type="EMBL" id="SIQ31022.1"/>
    </source>
</evidence>
<keyword evidence="2" id="KW-0288">FMN</keyword>
<name>A0A1N6RQL9_9MICO</name>
<protein>
    <submittedName>
        <fullName evidence="5">FMN reductase</fullName>
    </submittedName>
</protein>
<dbReference type="InterPro" id="IPR005025">
    <property type="entry name" value="FMN_Rdtase-like_dom"/>
</dbReference>
<accession>A0A1N6RQL9</accession>
<dbReference type="RefSeq" id="WP_043651674.1">
    <property type="nucleotide sequence ID" value="NZ_FTMI01000003.1"/>
</dbReference>
<evidence type="ECO:0000256" key="3">
    <source>
        <dbReference type="ARBA" id="ARBA00023002"/>
    </source>
</evidence>
<dbReference type="AlphaFoldDB" id="A0A1N6RQL9"/>
<dbReference type="GO" id="GO:0016491">
    <property type="term" value="F:oxidoreductase activity"/>
    <property type="evidence" value="ECO:0007669"/>
    <property type="project" value="UniProtKB-KW"/>
</dbReference>
<dbReference type="PANTHER" id="PTHR43408">
    <property type="entry name" value="FMN REDUCTASE (NADPH)"/>
    <property type="match status" value="1"/>
</dbReference>
<dbReference type="InterPro" id="IPR051814">
    <property type="entry name" value="NAD(P)H-dep_FMN_reductase"/>
</dbReference>
<sequence length="212" mass="21919">MTASTPAPDRRLVVVSAGLSKPSSTRLLADRLGEATVRELQGLGVSAEIETVELRDHAHAVVDAMLTGFPTGDLAGVLERLTAADGIVVTTPLFTTTYSGLLKSFVDVLDKDSLTGTPVLLGATGGTARHSLALEYSLRPLFTYLRADVATTSVFAATDDWAAAEGDSGGGLPARIARAGRELAEKVALRKNTGPADPFAGTPDFTALLGGL</sequence>
<evidence type="ECO:0000256" key="1">
    <source>
        <dbReference type="ARBA" id="ARBA00022630"/>
    </source>
</evidence>
<dbReference type="Gene3D" id="3.40.50.360">
    <property type="match status" value="1"/>
</dbReference>
<keyword evidence="6" id="KW-1185">Reference proteome</keyword>
<dbReference type="SUPFAM" id="SSF52218">
    <property type="entry name" value="Flavoproteins"/>
    <property type="match status" value="1"/>
</dbReference>
<dbReference type="InterPro" id="IPR023932">
    <property type="entry name" value="CE1759_FMN_reduct"/>
</dbReference>
<dbReference type="InterPro" id="IPR029039">
    <property type="entry name" value="Flavoprotein-like_sf"/>
</dbReference>
<dbReference type="NCBIfam" id="TIGR04037">
    <property type="entry name" value="LLM_duo_CE1759"/>
    <property type="match status" value="1"/>
</dbReference>
<reference evidence="6" key="1">
    <citation type="submission" date="2017-01" db="EMBL/GenBank/DDBJ databases">
        <authorList>
            <person name="Varghese N."/>
            <person name="Submissions S."/>
        </authorList>
    </citation>
    <scope>NUCLEOTIDE SEQUENCE [LARGE SCALE GENOMIC DNA]</scope>
    <source>
        <strain evidence="6">3bp</strain>
    </source>
</reference>
<feature type="domain" description="NADPH-dependent FMN reductase-like" evidence="4">
    <location>
        <begin position="11"/>
        <end position="160"/>
    </location>
</feature>
<dbReference type="PANTHER" id="PTHR43408:SF2">
    <property type="entry name" value="FMN REDUCTASE (NADPH)"/>
    <property type="match status" value="1"/>
</dbReference>
<dbReference type="EMBL" id="FTMI01000003">
    <property type="protein sequence ID" value="SIQ31022.1"/>
    <property type="molecule type" value="Genomic_DNA"/>
</dbReference>
<evidence type="ECO:0000259" key="4">
    <source>
        <dbReference type="Pfam" id="PF03358"/>
    </source>
</evidence>
<dbReference type="Pfam" id="PF03358">
    <property type="entry name" value="FMN_red"/>
    <property type="match status" value="1"/>
</dbReference>
<keyword evidence="3" id="KW-0560">Oxidoreductase</keyword>
<keyword evidence="1" id="KW-0285">Flavoprotein</keyword>
<evidence type="ECO:0000313" key="6">
    <source>
        <dbReference type="Proteomes" id="UP000186235"/>
    </source>
</evidence>